<dbReference type="InterPro" id="IPR058546">
    <property type="entry name" value="RPS4B/Roq1-like_LRR"/>
</dbReference>
<dbReference type="GO" id="GO:0043531">
    <property type="term" value="F:ADP binding"/>
    <property type="evidence" value="ECO:0007669"/>
    <property type="project" value="InterPro"/>
</dbReference>
<dbReference type="Pfam" id="PF13966">
    <property type="entry name" value="zf-RVT"/>
    <property type="match status" value="1"/>
</dbReference>
<dbReference type="Pfam" id="PF23282">
    <property type="entry name" value="WHD_ROQ1"/>
    <property type="match status" value="1"/>
</dbReference>
<dbReference type="AlphaFoldDB" id="A0AAN9S0J6"/>
<evidence type="ECO:0000256" key="1">
    <source>
        <dbReference type="ARBA" id="ARBA00022614"/>
    </source>
</evidence>
<dbReference type="InterPro" id="IPR035897">
    <property type="entry name" value="Toll_tir_struct_dom_sf"/>
</dbReference>
<dbReference type="InterPro" id="IPR000157">
    <property type="entry name" value="TIR_dom"/>
</dbReference>
<evidence type="ECO:0000256" key="4">
    <source>
        <dbReference type="ARBA" id="ARBA00023027"/>
    </source>
</evidence>
<dbReference type="Pfam" id="PF00931">
    <property type="entry name" value="NB-ARC"/>
    <property type="match status" value="1"/>
</dbReference>
<keyword evidence="7" id="KW-1185">Reference proteome</keyword>
<dbReference type="SUPFAM" id="SSF52200">
    <property type="entry name" value="Toll/Interleukin receptor TIR domain"/>
    <property type="match status" value="1"/>
</dbReference>
<evidence type="ECO:0000259" key="5">
    <source>
        <dbReference type="PROSITE" id="PS50104"/>
    </source>
</evidence>
<reference evidence="6 7" key="1">
    <citation type="submission" date="2024-01" db="EMBL/GenBank/DDBJ databases">
        <title>The genomes of 5 underutilized Papilionoideae crops provide insights into root nodulation and disease resistanc.</title>
        <authorList>
            <person name="Jiang F."/>
        </authorList>
    </citation>
    <scope>NUCLEOTIDE SEQUENCE [LARGE SCALE GENOMIC DNA]</scope>
    <source>
        <strain evidence="6">DUOXIRENSHENG_FW03</strain>
        <tissue evidence="6">Leaves</tissue>
    </source>
</reference>
<sequence>MMQQPCSSSSTYEWTYDVFLNFRGDDTRSGFTGSLYDSLCDRGINTFIDDEGLRKGEEIRPALFKAIEESRIAIVVFSENYADSTYCLEELVMILECIMKKGRLVWPVFYGVTPSCVRNQEGSFGKAWAKLGERFQNDQFKLLKWKLALQKAANLSGSHFKLKHGYEHKLIKTIVEEVYKMINRSPLHVANYPIGLESRVQEVNSLLDVGCNQGVIMVGIYGIGGIGKTAIACAVYNVIADQFEGQCFLGDIREKSMKNGLVQLQETILSEMVGEKNIKLGSINRGMTVLKNNLQRKKVLLVLDDVDKLDQLKALAGDLSWFGHGSKIIVTTGNEHLLRVHGVTRRYKAKGLDDKEALELFSWHAFKSNEVSSSYMDISKRAILYSNGLPLALEIIGSNLNGKTMSEWQAALDTIERIPDDDIYEKLKVSYDGLKEKEKEVFLDISCFFRGYYLQDVISLLLQGRGFSPDYVIGVLIDKSLIKIDQYDFVRMHSLVENMGREIVRRESPSEPGKRSRLWLYEEIVDVIENDKGTNKIEVIMLHLPKNKEVRWNGSELKKMTSLKLLSIENALFSKGPEQLPNSLRVLKWLGYPSQSLPPEFDPRRLVMLDLSMSFNILGKQLKLKKFDSLSELVLRGCSFIKQAPDMSGAQNLMKLCLDNCKNLVEVHHSIGLLDKLTWFTAIGCTNLRTLPRNFKLTSLEHLSLRQCSSLQCLPNILEEMKHIKNLDLCGTAIEELPFSFWKLTGLKYLVLDKCKKLNQIPISILMLPKLERLTAVKCGRYVNLIVGKSEGKVRFCSSESLRDVRLNYNDVTPASFPHIEFLDLTDCAFKVLPECISQCCSLKNLVLDNCKELQEIRGVPSKIKYFSAINCTSLSHESQSMLLNQRLHEGEGTDFSLPGTRIPEWFDHCTSGPSLSFWFRNKFPRMALSFVGVLDKQGSFPMSRFHLLINGIEKLHYHFTVQSKLITYHIFLSDILLKSSNGELESVYGEDGWNHLEISYVGPSAFSHSCRAKRGTIKWMGVHVYKQKTSIEGVRFTSPRSPKRAYSELPKAYLKENFQSFPKRSRGSQGMEISVAPDMKQLEVKSGYDGVSGRLWLAICSIVAPPDVKVLMWSICQDALPTFEYLFRRKLVNSPLCPICGTEPETVEHVFLFCPWTRPLWFGSDFHWCIDVSTAQNFQLWLYQKLVEIHRVYPENANQVYAQVGSICWAIWKGRNEFVLEGKPVNPLIFR</sequence>
<dbReference type="GO" id="GO:0007165">
    <property type="term" value="P:signal transduction"/>
    <property type="evidence" value="ECO:0007669"/>
    <property type="project" value="InterPro"/>
</dbReference>
<dbReference type="Gene3D" id="3.40.50.10140">
    <property type="entry name" value="Toll/interleukin-1 receptor homology (TIR) domain"/>
    <property type="match status" value="1"/>
</dbReference>
<protein>
    <recommendedName>
        <fullName evidence="5">TIR domain-containing protein</fullName>
    </recommendedName>
</protein>
<dbReference type="SUPFAM" id="SSF52058">
    <property type="entry name" value="L domain-like"/>
    <property type="match status" value="1"/>
</dbReference>
<evidence type="ECO:0000313" key="7">
    <source>
        <dbReference type="Proteomes" id="UP001386955"/>
    </source>
</evidence>
<name>A0AAN9S0J6_PSOTE</name>
<keyword evidence="2" id="KW-0677">Repeat</keyword>
<evidence type="ECO:0000256" key="3">
    <source>
        <dbReference type="ARBA" id="ARBA00022821"/>
    </source>
</evidence>
<dbReference type="InterPro" id="IPR027417">
    <property type="entry name" value="P-loop_NTPase"/>
</dbReference>
<keyword evidence="1" id="KW-0433">Leucine-rich repeat</keyword>
<dbReference type="InterPro" id="IPR058192">
    <property type="entry name" value="WHD_ROQ1-like"/>
</dbReference>
<dbReference type="Pfam" id="PF01582">
    <property type="entry name" value="TIR"/>
    <property type="match status" value="1"/>
</dbReference>
<dbReference type="InterPro" id="IPR036390">
    <property type="entry name" value="WH_DNA-bd_sf"/>
</dbReference>
<dbReference type="SUPFAM" id="SSF46785">
    <property type="entry name" value="Winged helix' DNA-binding domain"/>
    <property type="match status" value="1"/>
</dbReference>
<organism evidence="6 7">
    <name type="scientific">Psophocarpus tetragonolobus</name>
    <name type="common">Winged bean</name>
    <name type="synonym">Dolichos tetragonolobus</name>
    <dbReference type="NCBI Taxonomy" id="3891"/>
    <lineage>
        <taxon>Eukaryota</taxon>
        <taxon>Viridiplantae</taxon>
        <taxon>Streptophyta</taxon>
        <taxon>Embryophyta</taxon>
        <taxon>Tracheophyta</taxon>
        <taxon>Spermatophyta</taxon>
        <taxon>Magnoliopsida</taxon>
        <taxon>eudicotyledons</taxon>
        <taxon>Gunneridae</taxon>
        <taxon>Pentapetalae</taxon>
        <taxon>rosids</taxon>
        <taxon>fabids</taxon>
        <taxon>Fabales</taxon>
        <taxon>Fabaceae</taxon>
        <taxon>Papilionoideae</taxon>
        <taxon>50 kb inversion clade</taxon>
        <taxon>NPAAA clade</taxon>
        <taxon>indigoferoid/millettioid clade</taxon>
        <taxon>Phaseoleae</taxon>
        <taxon>Psophocarpus</taxon>
    </lineage>
</organism>
<dbReference type="Gene3D" id="3.40.50.300">
    <property type="entry name" value="P-loop containing nucleotide triphosphate hydrolases"/>
    <property type="match status" value="1"/>
</dbReference>
<dbReference type="Pfam" id="PF23286">
    <property type="entry name" value="LRR_13"/>
    <property type="match status" value="1"/>
</dbReference>
<accession>A0AAN9S0J6</accession>
<comment type="caution">
    <text evidence="6">The sequence shown here is derived from an EMBL/GenBank/DDBJ whole genome shotgun (WGS) entry which is preliminary data.</text>
</comment>
<dbReference type="InterPro" id="IPR044974">
    <property type="entry name" value="Disease_R_plants"/>
</dbReference>
<dbReference type="GO" id="GO:0006952">
    <property type="term" value="P:defense response"/>
    <property type="evidence" value="ECO:0007669"/>
    <property type="project" value="UniProtKB-KW"/>
</dbReference>
<dbReference type="PROSITE" id="PS50104">
    <property type="entry name" value="TIR"/>
    <property type="match status" value="1"/>
</dbReference>
<gene>
    <name evidence="6" type="ORF">VNO78_27402</name>
</gene>
<proteinExistence type="predicted"/>
<dbReference type="InterPro" id="IPR026960">
    <property type="entry name" value="RVT-Znf"/>
</dbReference>
<dbReference type="Gene3D" id="1.10.8.430">
    <property type="entry name" value="Helical domain of apoptotic protease-activating factors"/>
    <property type="match status" value="1"/>
</dbReference>
<dbReference type="InterPro" id="IPR042197">
    <property type="entry name" value="Apaf_helical"/>
</dbReference>
<dbReference type="PANTHER" id="PTHR11017">
    <property type="entry name" value="LEUCINE-RICH REPEAT-CONTAINING PROTEIN"/>
    <property type="match status" value="1"/>
</dbReference>
<dbReference type="Gene3D" id="3.80.10.10">
    <property type="entry name" value="Ribonuclease Inhibitor"/>
    <property type="match status" value="1"/>
</dbReference>
<keyword evidence="3" id="KW-0611">Plant defense</keyword>
<dbReference type="InterPro" id="IPR002182">
    <property type="entry name" value="NB-ARC"/>
</dbReference>
<dbReference type="SUPFAM" id="SSF52540">
    <property type="entry name" value="P-loop containing nucleoside triphosphate hydrolases"/>
    <property type="match status" value="1"/>
</dbReference>
<dbReference type="InterPro" id="IPR032675">
    <property type="entry name" value="LRR_dom_sf"/>
</dbReference>
<dbReference type="PRINTS" id="PR00364">
    <property type="entry name" value="DISEASERSIST"/>
</dbReference>
<dbReference type="FunFam" id="3.40.50.10140:FF:000007">
    <property type="entry name" value="Disease resistance protein (TIR-NBS-LRR class)"/>
    <property type="match status" value="1"/>
</dbReference>
<dbReference type="EMBL" id="JAYMYS010000007">
    <property type="protein sequence ID" value="KAK7386980.1"/>
    <property type="molecule type" value="Genomic_DNA"/>
</dbReference>
<keyword evidence="4" id="KW-0520">NAD</keyword>
<evidence type="ECO:0000256" key="2">
    <source>
        <dbReference type="ARBA" id="ARBA00022737"/>
    </source>
</evidence>
<dbReference type="SMART" id="SM00255">
    <property type="entry name" value="TIR"/>
    <property type="match status" value="1"/>
</dbReference>
<dbReference type="Proteomes" id="UP001386955">
    <property type="component" value="Unassembled WGS sequence"/>
</dbReference>
<dbReference type="PANTHER" id="PTHR11017:SF570">
    <property type="entry name" value="DISEASE RESISTANCE PROTEIN (TIR-NBS CLASS)-RELATED"/>
    <property type="match status" value="1"/>
</dbReference>
<feature type="domain" description="TIR" evidence="5">
    <location>
        <begin position="14"/>
        <end position="182"/>
    </location>
</feature>
<evidence type="ECO:0000313" key="6">
    <source>
        <dbReference type="EMBL" id="KAK7386980.1"/>
    </source>
</evidence>